<evidence type="ECO:0000313" key="1">
    <source>
        <dbReference type="EnsemblPlants" id="OPUNC10G11780.5"/>
    </source>
</evidence>
<protein>
    <submittedName>
        <fullName evidence="1">Uncharacterized protein</fullName>
    </submittedName>
</protein>
<dbReference type="HOGENOM" id="CLU_2282007_0_0_1"/>
<organism evidence="1">
    <name type="scientific">Oryza punctata</name>
    <name type="common">Red rice</name>
    <dbReference type="NCBI Taxonomy" id="4537"/>
    <lineage>
        <taxon>Eukaryota</taxon>
        <taxon>Viridiplantae</taxon>
        <taxon>Streptophyta</taxon>
        <taxon>Embryophyta</taxon>
        <taxon>Tracheophyta</taxon>
        <taxon>Spermatophyta</taxon>
        <taxon>Magnoliopsida</taxon>
        <taxon>Liliopsida</taxon>
        <taxon>Poales</taxon>
        <taxon>Poaceae</taxon>
        <taxon>BOP clade</taxon>
        <taxon>Oryzoideae</taxon>
        <taxon>Oryzeae</taxon>
        <taxon>Oryzinae</taxon>
        <taxon>Oryza</taxon>
    </lineage>
</organism>
<dbReference type="EnsemblPlants" id="OPUNC10G11780.5">
    <property type="protein sequence ID" value="OPUNC10G11780.5"/>
    <property type="gene ID" value="OPUNC10G11780"/>
</dbReference>
<proteinExistence type="predicted"/>
<accession>A0A0E0M8U0</accession>
<dbReference type="AlphaFoldDB" id="A0A0E0M8U0"/>
<dbReference type="Gramene" id="OPUNC10G11780.5">
    <property type="protein sequence ID" value="OPUNC10G11780.5"/>
    <property type="gene ID" value="OPUNC10G11780"/>
</dbReference>
<keyword evidence="2" id="KW-1185">Reference proteome</keyword>
<reference evidence="1" key="1">
    <citation type="submission" date="2015-04" db="UniProtKB">
        <authorList>
            <consortium name="EnsemblPlants"/>
        </authorList>
    </citation>
    <scope>IDENTIFICATION</scope>
</reference>
<evidence type="ECO:0000313" key="2">
    <source>
        <dbReference type="Proteomes" id="UP000026962"/>
    </source>
</evidence>
<reference evidence="1" key="2">
    <citation type="submission" date="2018-05" db="EMBL/GenBank/DDBJ databases">
        <title>OpunRS2 (Oryza punctata Reference Sequence Version 2).</title>
        <authorList>
            <person name="Zhang J."/>
            <person name="Kudrna D."/>
            <person name="Lee S."/>
            <person name="Talag J."/>
            <person name="Welchert J."/>
            <person name="Wing R.A."/>
        </authorList>
    </citation>
    <scope>NUCLEOTIDE SEQUENCE [LARGE SCALE GENOMIC DNA]</scope>
</reference>
<name>A0A0E0M8U0_ORYPU</name>
<dbReference type="Proteomes" id="UP000026962">
    <property type="component" value="Chromosome 10"/>
</dbReference>
<sequence>MEYKVCAFIGWRQNVELMPNKLKDDVLVDNRIKPPLLICGKRDKGKGGAESWARCCTGAHTHFGLITLLSCCFAFHQWRPGGTDMSRAGCRCWRKPRQEDGR</sequence>